<feature type="non-terminal residue" evidence="11">
    <location>
        <position position="1"/>
    </location>
</feature>
<evidence type="ECO:0000259" key="10">
    <source>
        <dbReference type="SMART" id="SM00415"/>
    </source>
</evidence>
<feature type="compositionally biased region" description="Low complexity" evidence="9">
    <location>
        <begin position="830"/>
        <end position="852"/>
    </location>
</feature>
<dbReference type="Pfam" id="PF00447">
    <property type="entry name" value="HSF_DNA-bind"/>
    <property type="match status" value="1"/>
</dbReference>
<proteinExistence type="inferred from homology"/>
<dbReference type="FunFam" id="1.10.10.10:FF:000027">
    <property type="entry name" value="Heat shock transcription factor 1"/>
    <property type="match status" value="1"/>
</dbReference>
<dbReference type="InterPro" id="IPR036388">
    <property type="entry name" value="WH-like_DNA-bd_sf"/>
</dbReference>
<dbReference type="GO" id="GO:0043565">
    <property type="term" value="F:sequence-specific DNA binding"/>
    <property type="evidence" value="ECO:0007669"/>
    <property type="project" value="InterPro"/>
</dbReference>
<keyword evidence="4" id="KW-0238">DNA-binding</keyword>
<feature type="compositionally biased region" description="Low complexity" evidence="9">
    <location>
        <begin position="539"/>
        <end position="568"/>
    </location>
</feature>
<dbReference type="InterPro" id="IPR000232">
    <property type="entry name" value="HSF_DNA-bd"/>
</dbReference>
<dbReference type="InterPro" id="IPR036390">
    <property type="entry name" value="WH_DNA-bd_sf"/>
</dbReference>
<feature type="compositionally biased region" description="Polar residues" evidence="9">
    <location>
        <begin position="525"/>
        <end position="538"/>
    </location>
</feature>
<feature type="region of interest" description="Disordered" evidence="9">
    <location>
        <begin position="247"/>
        <end position="474"/>
    </location>
</feature>
<dbReference type="OrthoDB" id="60033at2759"/>
<dbReference type="PRINTS" id="PR00056">
    <property type="entry name" value="HSFDOMAIN"/>
</dbReference>
<keyword evidence="5" id="KW-0804">Transcription</keyword>
<comment type="caution">
    <text evidence="11">The sequence shown here is derived from an EMBL/GenBank/DDBJ whole genome shotgun (WGS) entry which is preliminary data.</text>
</comment>
<name>A0A9P6VVV1_RHOMI</name>
<feature type="compositionally biased region" description="Low complexity" evidence="9">
    <location>
        <begin position="505"/>
        <end position="518"/>
    </location>
</feature>
<dbReference type="Gene3D" id="1.10.10.10">
    <property type="entry name" value="Winged helix-like DNA-binding domain superfamily/Winged helix DNA-binding domain"/>
    <property type="match status" value="1"/>
</dbReference>
<feature type="domain" description="HSF-type DNA-binding" evidence="10">
    <location>
        <begin position="14"/>
        <end position="121"/>
    </location>
</feature>
<feature type="region of interest" description="Disordered" evidence="9">
    <location>
        <begin position="499"/>
        <end position="572"/>
    </location>
</feature>
<dbReference type="SMART" id="SM00415">
    <property type="entry name" value="HSF"/>
    <property type="match status" value="1"/>
</dbReference>
<reference evidence="11 12" key="1">
    <citation type="submission" date="2020-11" db="EMBL/GenBank/DDBJ databases">
        <title>Kefir isolates.</title>
        <authorList>
            <person name="Marcisauskas S."/>
            <person name="Kim Y."/>
            <person name="Blasche S."/>
        </authorList>
    </citation>
    <scope>NUCLEOTIDE SEQUENCE [LARGE SCALE GENOMIC DNA]</scope>
    <source>
        <strain evidence="11 12">KR</strain>
    </source>
</reference>
<sequence>PPVPTRPNRATQRSVPAFLNKLYSMVADQSTDDLIRWSDDGDSFFVPSADRFGKELLPRFFKHSNFGSFVRQLNMYGFHKVPHLQQGVLKRDQSEEADVLEFSNPHFMRGQPDLLCMIKRQKAGKGETAAAAAVAAAAAGSSLSLDGRASSSSAAAATGGSSAASLNIATLLSDLAAIRKHQTAISADLKDLQARNHALWQEAVQSREKHKKQEETINKILRFLAGVFGGQVLDAGAAHPQVVEGVSPASSSAASPPQTGGTAATSAGTSKAGGGGANGSATATGASGSSGTRKGNGPRAGVVLMPKSRLLLEDVKGRQRQRRAALRELDGEEDEEEDDDEEEERLGGRSRRQPRPRRRRVKTEEEEDERNDDDGVEIEEIPLLNAAEDEEDMPVISTLITSGSTALTRAPSHSHSAYLPTTTTTSSSSSSSRFTALPSPAPAFASDPPPHPPTSANANGSSSSSSSSLIDPAQYNLPPEALKALLTAAGDNPQALQDFFLRATSTNPTSNGNGNYNPHQGALIPSSSAAGPSSFIGTSSSVAPPLSSSSPWTSSLAGPSAPASTSSSVRGGGATTSSALLPYSYAQPHYTSNPLDFGTTLSSSSSSTNIPLYAATTPTNTLGMTSAPISASTAALPSPVNFETAFAENNDVLSSVLTEKADIDQRTAALENQIAKLLDHLPDDAREQVENEAANGDNSSWAGIDWENYTNDDGGVDFDKMLAQLSEISSNGEAPIDYSELLSNNALDPALSGAASSISSAPTPPSTSTAMIDPSLYGLGTESQHQQQQQQQQQPQAYEVTSPAETPTASGGNLRADEEGEGQQNLASPASSIHSFASTASSRKGPVAAAAPGSGGKGKKRKSDAIASELSTTVGGGGDDEPAAGAGARRSTRRKRS</sequence>
<gene>
    <name evidence="11" type="primary">HSF1_1</name>
    <name evidence="11" type="ORF">C6P46_001011</name>
</gene>
<keyword evidence="6" id="KW-0539">Nucleus</keyword>
<evidence type="ECO:0000256" key="7">
    <source>
        <dbReference type="ARBA" id="ARBA00062171"/>
    </source>
</evidence>
<organism evidence="11 12">
    <name type="scientific">Rhodotorula mucilaginosa</name>
    <name type="common">Yeast</name>
    <name type="synonym">Rhodotorula rubra</name>
    <dbReference type="NCBI Taxonomy" id="5537"/>
    <lineage>
        <taxon>Eukaryota</taxon>
        <taxon>Fungi</taxon>
        <taxon>Dikarya</taxon>
        <taxon>Basidiomycota</taxon>
        <taxon>Pucciniomycotina</taxon>
        <taxon>Microbotryomycetes</taxon>
        <taxon>Sporidiobolales</taxon>
        <taxon>Sporidiobolaceae</taxon>
        <taxon>Rhodotorula</taxon>
    </lineage>
</organism>
<evidence type="ECO:0000313" key="11">
    <source>
        <dbReference type="EMBL" id="KAG0655355.1"/>
    </source>
</evidence>
<evidence type="ECO:0000256" key="2">
    <source>
        <dbReference type="ARBA" id="ARBA00006403"/>
    </source>
</evidence>
<keyword evidence="3" id="KW-0805">Transcription regulation</keyword>
<feature type="compositionally biased region" description="Low complexity" evidence="9">
    <location>
        <begin position="247"/>
        <end position="270"/>
    </location>
</feature>
<comment type="subcellular location">
    <subcellularLocation>
        <location evidence="1">Nucleus</location>
    </subcellularLocation>
</comment>
<dbReference type="EMBL" id="PUHQ01000122">
    <property type="protein sequence ID" value="KAG0655355.1"/>
    <property type="molecule type" value="Genomic_DNA"/>
</dbReference>
<feature type="compositionally biased region" description="Acidic residues" evidence="9">
    <location>
        <begin position="330"/>
        <end position="344"/>
    </location>
</feature>
<protein>
    <submittedName>
        <fullName evidence="11">Stress-responsive transcription factor hsf1</fullName>
    </submittedName>
</protein>
<dbReference type="PANTHER" id="PTHR10015">
    <property type="entry name" value="HEAT SHOCK TRANSCRIPTION FACTOR"/>
    <property type="match status" value="1"/>
</dbReference>
<feature type="compositionally biased region" description="Low complexity" evidence="9">
    <location>
        <begin position="752"/>
        <end position="770"/>
    </location>
</feature>
<evidence type="ECO:0000313" key="12">
    <source>
        <dbReference type="Proteomes" id="UP000777482"/>
    </source>
</evidence>
<evidence type="ECO:0000256" key="5">
    <source>
        <dbReference type="ARBA" id="ARBA00023163"/>
    </source>
</evidence>
<feature type="compositionally biased region" description="Low complexity" evidence="9">
    <location>
        <begin position="784"/>
        <end position="796"/>
    </location>
</feature>
<feature type="compositionally biased region" description="Low complexity" evidence="9">
    <location>
        <begin position="421"/>
        <end position="446"/>
    </location>
</feature>
<comment type="subunit">
    <text evidence="7">Homotrimer. Homotrimerization increases the affinity of HSF1 to DNA. Interacts with transcriptional coregulator SSA1 on chromatin.</text>
</comment>
<feature type="compositionally biased region" description="Low complexity" evidence="9">
    <location>
        <begin position="454"/>
        <end position="468"/>
    </location>
</feature>
<evidence type="ECO:0000256" key="9">
    <source>
        <dbReference type="SAM" id="MobiDB-lite"/>
    </source>
</evidence>
<dbReference type="AlphaFoldDB" id="A0A9P6VVV1"/>
<evidence type="ECO:0000256" key="4">
    <source>
        <dbReference type="ARBA" id="ARBA00023125"/>
    </source>
</evidence>
<accession>A0A9P6VVV1</accession>
<feature type="region of interest" description="Disordered" evidence="9">
    <location>
        <begin position="752"/>
        <end position="897"/>
    </location>
</feature>
<evidence type="ECO:0000256" key="1">
    <source>
        <dbReference type="ARBA" id="ARBA00004123"/>
    </source>
</evidence>
<dbReference type="SUPFAM" id="SSF46785">
    <property type="entry name" value="Winged helix' DNA-binding domain"/>
    <property type="match status" value="1"/>
</dbReference>
<comment type="similarity">
    <text evidence="2 8">Belongs to the HSF family.</text>
</comment>
<dbReference type="PANTHER" id="PTHR10015:SF427">
    <property type="entry name" value="HEAT SHOCK FACTOR PROTEIN"/>
    <property type="match status" value="1"/>
</dbReference>
<evidence type="ECO:0000256" key="6">
    <source>
        <dbReference type="ARBA" id="ARBA00023242"/>
    </source>
</evidence>
<feature type="compositionally biased region" description="Basic residues" evidence="9">
    <location>
        <begin position="348"/>
        <end position="361"/>
    </location>
</feature>
<feature type="compositionally biased region" description="Polar residues" evidence="9">
    <location>
        <begin position="398"/>
        <end position="415"/>
    </location>
</feature>
<dbReference type="GO" id="GO:0003700">
    <property type="term" value="F:DNA-binding transcription factor activity"/>
    <property type="evidence" value="ECO:0007669"/>
    <property type="project" value="InterPro"/>
</dbReference>
<keyword evidence="12" id="KW-1185">Reference proteome</keyword>
<evidence type="ECO:0000256" key="3">
    <source>
        <dbReference type="ARBA" id="ARBA00023015"/>
    </source>
</evidence>
<feature type="compositionally biased region" description="Low complexity" evidence="9">
    <location>
        <begin position="279"/>
        <end position="292"/>
    </location>
</feature>
<feature type="compositionally biased region" description="Acidic residues" evidence="9">
    <location>
        <begin position="364"/>
        <end position="380"/>
    </location>
</feature>
<dbReference type="Proteomes" id="UP000777482">
    <property type="component" value="Unassembled WGS sequence"/>
</dbReference>
<evidence type="ECO:0000256" key="8">
    <source>
        <dbReference type="RuleBase" id="RU004020"/>
    </source>
</evidence>
<dbReference type="GO" id="GO:0005634">
    <property type="term" value="C:nucleus"/>
    <property type="evidence" value="ECO:0007669"/>
    <property type="project" value="UniProtKB-SubCell"/>
</dbReference>